<dbReference type="AlphaFoldDB" id="A0A0H2RR27"/>
<feature type="transmembrane region" description="Helical" evidence="1">
    <location>
        <begin position="201"/>
        <end position="221"/>
    </location>
</feature>
<keyword evidence="1" id="KW-0472">Membrane</keyword>
<keyword evidence="1" id="KW-0812">Transmembrane</keyword>
<dbReference type="InParanoid" id="A0A0H2RR27"/>
<dbReference type="OrthoDB" id="2958007at2759"/>
<feature type="transmembrane region" description="Helical" evidence="1">
    <location>
        <begin position="29"/>
        <end position="47"/>
    </location>
</feature>
<feature type="domain" description="DUF6533" evidence="2">
    <location>
        <begin position="55"/>
        <end position="100"/>
    </location>
</feature>
<dbReference type="STRING" id="27342.A0A0H2RR27"/>
<dbReference type="InterPro" id="IPR045340">
    <property type="entry name" value="DUF6533"/>
</dbReference>
<protein>
    <recommendedName>
        <fullName evidence="2">DUF6533 domain-containing protein</fullName>
    </recommendedName>
</protein>
<name>A0A0H2RR27_9AGAM</name>
<proteinExistence type="predicted"/>
<gene>
    <name evidence="3" type="ORF">SCHPADRAFT_655009</name>
</gene>
<evidence type="ECO:0000259" key="2">
    <source>
        <dbReference type="Pfam" id="PF20151"/>
    </source>
</evidence>
<feature type="transmembrane region" description="Helical" evidence="1">
    <location>
        <begin position="53"/>
        <end position="72"/>
    </location>
</feature>
<organism evidence="3 4">
    <name type="scientific">Schizopora paradoxa</name>
    <dbReference type="NCBI Taxonomy" id="27342"/>
    <lineage>
        <taxon>Eukaryota</taxon>
        <taxon>Fungi</taxon>
        <taxon>Dikarya</taxon>
        <taxon>Basidiomycota</taxon>
        <taxon>Agaricomycotina</taxon>
        <taxon>Agaricomycetes</taxon>
        <taxon>Hymenochaetales</taxon>
        <taxon>Schizoporaceae</taxon>
        <taxon>Schizopora</taxon>
    </lineage>
</organism>
<accession>A0A0H2RR27</accession>
<keyword evidence="4" id="KW-1185">Reference proteome</keyword>
<dbReference type="Proteomes" id="UP000053477">
    <property type="component" value="Unassembled WGS sequence"/>
</dbReference>
<dbReference type="Pfam" id="PF20151">
    <property type="entry name" value="DUF6533"/>
    <property type="match status" value="1"/>
</dbReference>
<sequence length="357" mass="39759">MLSRKTSKAARLSPFPFTQRIPREIQKPYLIRIIPVGIMSSVVVEDFEADQVFGYTLVAIGTVVLYEYLTMFDSEIRFLWTRRFSFGGMLLFFCRYLPFMSVVQIYFFIASAVLHQPTCILGFKLSTCIVYVEFLLSILVLFTRAYAVWGLNKRILLFLALTYVGSIIGGYMSIHLFMRGVGSLPLAGTRGCLVQIANNDLWIALVGIIYSESLAFGLLLYKSIQHARELRNTRGIIGRLSSTNILSVMAKDGVAYFACNLAISTTNLFLLNNVNPDFQDIFIIMQGALENILCGRLLFHIYSLDDSASASSTLATATAMPWDATMFSSINDTGIVHAHTTSTFGSGVGFSERGMPF</sequence>
<keyword evidence="1" id="KW-1133">Transmembrane helix</keyword>
<feature type="transmembrane region" description="Helical" evidence="1">
    <location>
        <begin position="84"/>
        <end position="109"/>
    </location>
</feature>
<dbReference type="EMBL" id="KQ086148">
    <property type="protein sequence ID" value="KLO07301.1"/>
    <property type="molecule type" value="Genomic_DNA"/>
</dbReference>
<reference evidence="3 4" key="1">
    <citation type="submission" date="2015-04" db="EMBL/GenBank/DDBJ databases">
        <title>Complete genome sequence of Schizopora paradoxa KUC8140, a cosmopolitan wood degrader in East Asia.</title>
        <authorList>
            <consortium name="DOE Joint Genome Institute"/>
            <person name="Min B."/>
            <person name="Park H."/>
            <person name="Jang Y."/>
            <person name="Kim J.-J."/>
            <person name="Kim K.H."/>
            <person name="Pangilinan J."/>
            <person name="Lipzen A."/>
            <person name="Riley R."/>
            <person name="Grigoriev I.V."/>
            <person name="Spatafora J.W."/>
            <person name="Choi I.-G."/>
        </authorList>
    </citation>
    <scope>NUCLEOTIDE SEQUENCE [LARGE SCALE GENOMIC DNA]</scope>
    <source>
        <strain evidence="3 4">KUC8140</strain>
    </source>
</reference>
<evidence type="ECO:0000256" key="1">
    <source>
        <dbReference type="SAM" id="Phobius"/>
    </source>
</evidence>
<feature type="transmembrane region" description="Helical" evidence="1">
    <location>
        <begin position="121"/>
        <end position="143"/>
    </location>
</feature>
<evidence type="ECO:0000313" key="4">
    <source>
        <dbReference type="Proteomes" id="UP000053477"/>
    </source>
</evidence>
<evidence type="ECO:0000313" key="3">
    <source>
        <dbReference type="EMBL" id="KLO07301.1"/>
    </source>
</evidence>
<feature type="transmembrane region" description="Helical" evidence="1">
    <location>
        <begin position="155"/>
        <end position="181"/>
    </location>
</feature>